<feature type="chain" id="PRO_5009274687" evidence="1">
    <location>
        <begin position="27"/>
        <end position="189"/>
    </location>
</feature>
<keyword evidence="1" id="KW-0732">Signal</keyword>
<reference evidence="3" key="1">
    <citation type="submission" date="2016-10" db="EMBL/GenBank/DDBJ databases">
        <authorList>
            <person name="Varghese N."/>
            <person name="Submissions S."/>
        </authorList>
    </citation>
    <scope>NUCLEOTIDE SEQUENCE [LARGE SCALE GENOMIC DNA]</scope>
    <source>
        <strain evidence="3">CCTCC 2012022</strain>
    </source>
</reference>
<dbReference type="Proteomes" id="UP000243063">
    <property type="component" value="Chromosome I"/>
</dbReference>
<name>A0A1H2G8W1_9GAMM</name>
<dbReference type="EMBL" id="LT629780">
    <property type="protein sequence ID" value="SDU16002.1"/>
    <property type="molecule type" value="Genomic_DNA"/>
</dbReference>
<evidence type="ECO:0000313" key="3">
    <source>
        <dbReference type="Proteomes" id="UP000243063"/>
    </source>
</evidence>
<dbReference type="OrthoDB" id="6357069at2"/>
<keyword evidence="3" id="KW-1185">Reference proteome</keyword>
<dbReference type="AlphaFoldDB" id="A0A1H2G8W1"/>
<organism evidence="2 3">
    <name type="scientific">Geopseudomonas guangdongensis</name>
    <dbReference type="NCBI Taxonomy" id="1245526"/>
    <lineage>
        <taxon>Bacteria</taxon>
        <taxon>Pseudomonadati</taxon>
        <taxon>Pseudomonadota</taxon>
        <taxon>Gammaproteobacteria</taxon>
        <taxon>Pseudomonadales</taxon>
        <taxon>Pseudomonadaceae</taxon>
        <taxon>Geopseudomonas</taxon>
    </lineage>
</organism>
<accession>A0A1H2G8W1</accession>
<proteinExistence type="predicted"/>
<feature type="signal peptide" evidence="1">
    <location>
        <begin position="1"/>
        <end position="26"/>
    </location>
</feature>
<dbReference type="RefSeq" id="WP_090213529.1">
    <property type="nucleotide sequence ID" value="NZ_LT629780.1"/>
</dbReference>
<protein>
    <submittedName>
        <fullName evidence="2">Uncharacterized protein</fullName>
    </submittedName>
</protein>
<gene>
    <name evidence="2" type="ORF">SAMN05216580_1653</name>
</gene>
<sequence>MRSGLLQRLRRGLLLALLGASLPANAAGENVPASARQGDSGEASHSLALDGAERARYLSELKRLYPGKSAQRALLEHCNRLLESYAPCTQGRAAREAVPLFQLELLGDALKVRGELRHADGRLSLSERTLPLAGLPRQLGYLYPEQGALCHVLDPRDATPLLTLSRDLTGVAELTRALGLLIGELQQAA</sequence>
<evidence type="ECO:0000313" key="2">
    <source>
        <dbReference type="EMBL" id="SDU16002.1"/>
    </source>
</evidence>
<evidence type="ECO:0000256" key="1">
    <source>
        <dbReference type="SAM" id="SignalP"/>
    </source>
</evidence>